<evidence type="ECO:0008006" key="4">
    <source>
        <dbReference type="Google" id="ProtNLM"/>
    </source>
</evidence>
<feature type="transmembrane region" description="Helical" evidence="1">
    <location>
        <begin position="63"/>
        <end position="85"/>
    </location>
</feature>
<dbReference type="Proteomes" id="UP001229952">
    <property type="component" value="Chromosome"/>
</dbReference>
<evidence type="ECO:0000313" key="2">
    <source>
        <dbReference type="EMBL" id="WLQ40437.1"/>
    </source>
</evidence>
<keyword evidence="1" id="KW-0472">Membrane</keyword>
<reference evidence="2 3" key="1">
    <citation type="submission" date="2023-03" db="EMBL/GenBank/DDBJ databases">
        <title>Isolation and description of six Streptomyces strains from soil environments, able to metabolize different microbial glucans.</title>
        <authorList>
            <person name="Widen T."/>
            <person name="Larsbrink J."/>
        </authorList>
    </citation>
    <scope>NUCLEOTIDE SEQUENCE [LARGE SCALE GENOMIC DNA]</scope>
    <source>
        <strain evidence="2 3">Mut2</strain>
    </source>
</reference>
<name>A0ABY9I2K9_9ACTN</name>
<evidence type="ECO:0000256" key="1">
    <source>
        <dbReference type="SAM" id="Phobius"/>
    </source>
</evidence>
<keyword evidence="1" id="KW-0812">Transmembrane</keyword>
<gene>
    <name evidence="2" type="ORF">P8A22_10785</name>
</gene>
<feature type="transmembrane region" description="Helical" evidence="1">
    <location>
        <begin position="38"/>
        <end position="57"/>
    </location>
</feature>
<evidence type="ECO:0000313" key="3">
    <source>
        <dbReference type="Proteomes" id="UP001229952"/>
    </source>
</evidence>
<dbReference type="EMBL" id="CP120992">
    <property type="protein sequence ID" value="WLQ40437.1"/>
    <property type="molecule type" value="Genomic_DNA"/>
</dbReference>
<sequence>MTTTGATRHTRYDRRMFAVMNNPRTNALHATAARRRTAVGAHVVLTAAGVAAGIGAYAADRPWLAVAVLVLLLPWCLATGVINGATRGLLELRTHVLDERQLAERDRVRARAHRLTTYLLACAVAGVAAADWGGQVRAGALLVPVLAAVFVTHWLMPLWVAGLAAQDEPLGEAEQGPESL</sequence>
<feature type="transmembrane region" description="Helical" evidence="1">
    <location>
        <begin position="140"/>
        <end position="160"/>
    </location>
</feature>
<dbReference type="RefSeq" id="WP_306086819.1">
    <property type="nucleotide sequence ID" value="NZ_CP120992.1"/>
</dbReference>
<protein>
    <recommendedName>
        <fullName evidence="4">Integral membrane protein</fullName>
    </recommendedName>
</protein>
<keyword evidence="1" id="KW-1133">Transmembrane helix</keyword>
<feature type="transmembrane region" description="Helical" evidence="1">
    <location>
        <begin position="115"/>
        <end position="134"/>
    </location>
</feature>
<accession>A0ABY9I2K9</accession>
<proteinExistence type="predicted"/>
<keyword evidence="3" id="KW-1185">Reference proteome</keyword>
<organism evidence="2 3">
    <name type="scientific">Streptomyces laculatispora</name>
    <dbReference type="NCBI Taxonomy" id="887464"/>
    <lineage>
        <taxon>Bacteria</taxon>
        <taxon>Bacillati</taxon>
        <taxon>Actinomycetota</taxon>
        <taxon>Actinomycetes</taxon>
        <taxon>Kitasatosporales</taxon>
        <taxon>Streptomycetaceae</taxon>
        <taxon>Streptomyces</taxon>
    </lineage>
</organism>